<protein>
    <submittedName>
        <fullName evidence="1">Uncharacterized protein</fullName>
    </submittedName>
</protein>
<keyword evidence="2" id="KW-1185">Reference proteome</keyword>
<dbReference type="Proteomes" id="UP000028123">
    <property type="component" value="Unassembled WGS sequence"/>
</dbReference>
<proteinExistence type="predicted"/>
<comment type="caution">
    <text evidence="1">The sequence shown here is derived from an EMBL/GenBank/DDBJ whole genome shotgun (WGS) entry which is preliminary data.</text>
</comment>
<evidence type="ECO:0000313" key="1">
    <source>
        <dbReference type="EMBL" id="KEQ21996.1"/>
    </source>
</evidence>
<dbReference type="eggNOG" id="ENOG5030701">
    <property type="taxonomic scope" value="Bacteria"/>
</dbReference>
<sequence>MVFTFENVRNLTRKNSDVYLAVLPLGVIKDWGFSIIQSDVVGEDVILVNYDTVVSFLNDKLQVTNPRFTYKLPNGSISDEYVVLIVSETQYFPSYCMHQLMSYERFERLIEKGEKISSNSTKLMTIRSLHDIFKDFQRYRVEHSLCPQLAKDLIKYVESIMNHYPELGYLPVAQRKQFRKKSIADSAIAWYCYIRYFMEQWTEDSHLTNQPRPLLTEEFHYENWNGQFFDRDNPVLLVNKGSFKFNDAQRDLIYEIWRQWIKEA</sequence>
<name>A0A081NU73_9BACL</name>
<reference evidence="1 2" key="1">
    <citation type="submission" date="2014-06" db="EMBL/GenBank/DDBJ databases">
        <title>Draft genome sequence of Paenibacillus sp. MSt1.</title>
        <authorList>
            <person name="Aw Y.K."/>
            <person name="Ong K.S."/>
            <person name="Gan H.M."/>
            <person name="Lee S.M."/>
        </authorList>
    </citation>
    <scope>NUCLEOTIDE SEQUENCE [LARGE SCALE GENOMIC DNA]</scope>
    <source>
        <strain evidence="1 2">MSt1</strain>
    </source>
</reference>
<dbReference type="EMBL" id="JNVM01000047">
    <property type="protein sequence ID" value="KEQ21996.1"/>
    <property type="molecule type" value="Genomic_DNA"/>
</dbReference>
<gene>
    <name evidence="1" type="ORF">ET33_28420</name>
</gene>
<dbReference type="AlphaFoldDB" id="A0A081NU73"/>
<accession>A0A081NU73</accession>
<dbReference type="OrthoDB" id="2654359at2"/>
<evidence type="ECO:0000313" key="2">
    <source>
        <dbReference type="Proteomes" id="UP000028123"/>
    </source>
</evidence>
<dbReference type="RefSeq" id="WP_036692703.1">
    <property type="nucleotide sequence ID" value="NZ_JNVM01000047.1"/>
</dbReference>
<organism evidence="1 2">
    <name type="scientific">Paenibacillus tyrfis</name>
    <dbReference type="NCBI Taxonomy" id="1501230"/>
    <lineage>
        <taxon>Bacteria</taxon>
        <taxon>Bacillati</taxon>
        <taxon>Bacillota</taxon>
        <taxon>Bacilli</taxon>
        <taxon>Bacillales</taxon>
        <taxon>Paenibacillaceae</taxon>
        <taxon>Paenibacillus</taxon>
    </lineage>
</organism>